<dbReference type="Gene3D" id="3.40.30.10">
    <property type="entry name" value="Glutaredoxin"/>
    <property type="match status" value="1"/>
</dbReference>
<organism evidence="7 8">
    <name type="scientific">Granulicella mallensis (strain ATCC BAA-1857 / DSM 23137 / MP5ACTX8)</name>
    <dbReference type="NCBI Taxonomy" id="682795"/>
    <lineage>
        <taxon>Bacteria</taxon>
        <taxon>Pseudomonadati</taxon>
        <taxon>Acidobacteriota</taxon>
        <taxon>Terriglobia</taxon>
        <taxon>Terriglobales</taxon>
        <taxon>Acidobacteriaceae</taxon>
        <taxon>Granulicella</taxon>
    </lineage>
</organism>
<dbReference type="Pfam" id="PF01257">
    <property type="entry name" value="2Fe-2S_thioredx"/>
    <property type="match status" value="1"/>
</dbReference>
<evidence type="ECO:0000313" key="8">
    <source>
        <dbReference type="Proteomes" id="UP000007113"/>
    </source>
</evidence>
<dbReference type="HOGENOM" id="CLU_054362_2_0_0"/>
<name>G8P017_GRAMM</name>
<dbReference type="CDD" id="cd03064">
    <property type="entry name" value="TRX_Fd_NuoE"/>
    <property type="match status" value="1"/>
</dbReference>
<dbReference type="EMBL" id="CP003130">
    <property type="protein sequence ID" value="AEU35733.1"/>
    <property type="molecule type" value="Genomic_DNA"/>
</dbReference>
<dbReference type="PANTHER" id="PTHR10371:SF3">
    <property type="entry name" value="NADH DEHYDROGENASE [UBIQUINONE] FLAVOPROTEIN 2, MITOCHONDRIAL"/>
    <property type="match status" value="1"/>
</dbReference>
<comment type="similarity">
    <text evidence="1">Belongs to the complex I 24 kDa subunit family.</text>
</comment>
<keyword evidence="8" id="KW-1185">Reference proteome</keyword>
<dbReference type="GO" id="GO:0051537">
    <property type="term" value="F:2 iron, 2 sulfur cluster binding"/>
    <property type="evidence" value="ECO:0007669"/>
    <property type="project" value="UniProtKB-KW"/>
</dbReference>
<evidence type="ECO:0000313" key="7">
    <source>
        <dbReference type="EMBL" id="AEU35733.1"/>
    </source>
</evidence>
<comment type="cofactor">
    <cofactor evidence="6">
        <name>[2Fe-2S] cluster</name>
        <dbReference type="ChEBI" id="CHEBI:190135"/>
    </cofactor>
</comment>
<dbReference type="InterPro" id="IPR002023">
    <property type="entry name" value="NuoE-like"/>
</dbReference>
<dbReference type="Gene3D" id="1.10.10.1590">
    <property type="entry name" value="NADH-quinone oxidoreductase subunit E"/>
    <property type="match status" value="1"/>
</dbReference>
<dbReference type="GO" id="GO:0046872">
    <property type="term" value="F:metal ion binding"/>
    <property type="evidence" value="ECO:0007669"/>
    <property type="project" value="UniProtKB-KW"/>
</dbReference>
<dbReference type="Proteomes" id="UP000007113">
    <property type="component" value="Chromosome"/>
</dbReference>
<dbReference type="SUPFAM" id="SSF52833">
    <property type="entry name" value="Thioredoxin-like"/>
    <property type="match status" value="1"/>
</dbReference>
<keyword evidence="7" id="KW-0560">Oxidoreductase</keyword>
<dbReference type="STRING" id="682795.AciX8_1390"/>
<dbReference type="PANTHER" id="PTHR10371">
    <property type="entry name" value="NADH DEHYDROGENASE UBIQUINONE FLAVOPROTEIN 2, MITOCHONDRIAL"/>
    <property type="match status" value="1"/>
</dbReference>
<dbReference type="InterPro" id="IPR041921">
    <property type="entry name" value="NuoE_N"/>
</dbReference>
<dbReference type="InterPro" id="IPR036249">
    <property type="entry name" value="Thioredoxin-like_sf"/>
</dbReference>
<evidence type="ECO:0000256" key="6">
    <source>
        <dbReference type="ARBA" id="ARBA00034078"/>
    </source>
</evidence>
<accession>G8P017</accession>
<protein>
    <submittedName>
        <fullName evidence="7">NADH-quinone oxidoreductase, E subunit</fullName>
        <ecNumber evidence="7">1.6.5.11</ecNumber>
    </submittedName>
</protein>
<dbReference type="EC" id="1.6.5.11" evidence="7"/>
<keyword evidence="4" id="KW-0408">Iron</keyword>
<dbReference type="NCBIfam" id="TIGR01958">
    <property type="entry name" value="nuoE_fam"/>
    <property type="match status" value="1"/>
</dbReference>
<dbReference type="AlphaFoldDB" id="G8P017"/>
<proteinExistence type="inferred from homology"/>
<evidence type="ECO:0000256" key="4">
    <source>
        <dbReference type="ARBA" id="ARBA00023004"/>
    </source>
</evidence>
<dbReference type="eggNOG" id="COG1905">
    <property type="taxonomic scope" value="Bacteria"/>
</dbReference>
<evidence type="ECO:0000256" key="1">
    <source>
        <dbReference type="ARBA" id="ARBA00010643"/>
    </source>
</evidence>
<dbReference type="InterPro" id="IPR042128">
    <property type="entry name" value="NuoE_dom"/>
</dbReference>
<gene>
    <name evidence="7" type="ordered locus">AciX8_1390</name>
</gene>
<evidence type="ECO:0000256" key="2">
    <source>
        <dbReference type="ARBA" id="ARBA00022714"/>
    </source>
</evidence>
<sequence>MSPLQNQIPYGDDNQKGEDQKSLLLLFFLSSPQGICFTRTTEDARNHMAAIANTIFSPETAARFDKLATIYPVKRSALIPMLLYAQDEVGYVSDEVVAELAKRLDLLELDVRNVLSYYSMLRTKPAGKYNVQVCTNISCMLRGGFELLDHCKHTLGIGHKGVTPDGLFSLEEVECIGACCWAPAVQVNYDFHDDLTPAKMDAVLADYREGRGKDVK</sequence>
<reference evidence="7 8" key="1">
    <citation type="submission" date="2011-11" db="EMBL/GenBank/DDBJ databases">
        <title>Complete sequence of Granulicella mallensis MP5ACTX8.</title>
        <authorList>
            <consortium name="US DOE Joint Genome Institute"/>
            <person name="Lucas S."/>
            <person name="Copeland A."/>
            <person name="Lapidus A."/>
            <person name="Cheng J.-F."/>
            <person name="Goodwin L."/>
            <person name="Pitluck S."/>
            <person name="Peters L."/>
            <person name="Lu M."/>
            <person name="Detter J.C."/>
            <person name="Han C."/>
            <person name="Tapia R."/>
            <person name="Land M."/>
            <person name="Hauser L."/>
            <person name="Kyrpides N."/>
            <person name="Ivanova N."/>
            <person name="Mikhailova N."/>
            <person name="Pagani I."/>
            <person name="Rawat S."/>
            <person name="Mannisto M."/>
            <person name="Haggblom M."/>
            <person name="Woyke T."/>
        </authorList>
    </citation>
    <scope>NUCLEOTIDE SEQUENCE [LARGE SCALE GENOMIC DNA]</scope>
    <source>
        <strain evidence="8">ATCC BAA-1857 / DSM 23137 / MP5ACTX8</strain>
    </source>
</reference>
<dbReference type="KEGG" id="gma:AciX8_1390"/>
<dbReference type="GO" id="GO:0003954">
    <property type="term" value="F:NADH dehydrogenase activity"/>
    <property type="evidence" value="ECO:0007669"/>
    <property type="project" value="TreeGrafter"/>
</dbReference>
<keyword evidence="2" id="KW-0001">2Fe-2S</keyword>
<keyword evidence="3" id="KW-0479">Metal-binding</keyword>
<keyword evidence="5" id="KW-0411">Iron-sulfur</keyword>
<evidence type="ECO:0000256" key="5">
    <source>
        <dbReference type="ARBA" id="ARBA00023014"/>
    </source>
</evidence>
<evidence type="ECO:0000256" key="3">
    <source>
        <dbReference type="ARBA" id="ARBA00022723"/>
    </source>
</evidence>